<evidence type="ECO:0000313" key="3">
    <source>
        <dbReference type="EMBL" id="SNR37597.1"/>
    </source>
</evidence>
<feature type="transmembrane region" description="Helical" evidence="2">
    <location>
        <begin position="283"/>
        <end position="304"/>
    </location>
</feature>
<dbReference type="AlphaFoldDB" id="A0A238VTW7"/>
<feature type="transmembrane region" description="Helical" evidence="2">
    <location>
        <begin position="250"/>
        <end position="271"/>
    </location>
</feature>
<organism evidence="3 4">
    <name type="scientific">Haloechinothrix alba</name>
    <dbReference type="NCBI Taxonomy" id="664784"/>
    <lineage>
        <taxon>Bacteria</taxon>
        <taxon>Bacillati</taxon>
        <taxon>Actinomycetota</taxon>
        <taxon>Actinomycetes</taxon>
        <taxon>Pseudonocardiales</taxon>
        <taxon>Pseudonocardiaceae</taxon>
        <taxon>Haloechinothrix</taxon>
    </lineage>
</organism>
<protein>
    <submittedName>
        <fullName evidence="3">Uncharacterized protein</fullName>
    </submittedName>
</protein>
<feature type="transmembrane region" description="Helical" evidence="2">
    <location>
        <begin position="109"/>
        <end position="127"/>
    </location>
</feature>
<dbReference type="EMBL" id="FZNW01000004">
    <property type="protein sequence ID" value="SNR37597.1"/>
    <property type="molecule type" value="Genomic_DNA"/>
</dbReference>
<name>A0A238VTW7_9PSEU</name>
<dbReference type="Proteomes" id="UP000198348">
    <property type="component" value="Unassembled WGS sequence"/>
</dbReference>
<proteinExistence type="predicted"/>
<reference evidence="3 4" key="1">
    <citation type="submission" date="2017-06" db="EMBL/GenBank/DDBJ databases">
        <authorList>
            <person name="Kim H.J."/>
            <person name="Triplett B.A."/>
        </authorList>
    </citation>
    <scope>NUCLEOTIDE SEQUENCE [LARGE SCALE GENOMIC DNA]</scope>
    <source>
        <strain evidence="3 4">DSM 45207</strain>
    </source>
</reference>
<evidence type="ECO:0000256" key="2">
    <source>
        <dbReference type="SAM" id="Phobius"/>
    </source>
</evidence>
<feature type="compositionally biased region" description="Basic and acidic residues" evidence="1">
    <location>
        <begin position="490"/>
        <end position="504"/>
    </location>
</feature>
<feature type="compositionally biased region" description="Acidic residues" evidence="1">
    <location>
        <begin position="414"/>
        <end position="425"/>
    </location>
</feature>
<feature type="transmembrane region" description="Helical" evidence="2">
    <location>
        <begin position="316"/>
        <end position="340"/>
    </location>
</feature>
<dbReference type="InterPro" id="IPR045931">
    <property type="entry name" value="DUF6350"/>
</dbReference>
<feature type="compositionally biased region" description="Low complexity" evidence="1">
    <location>
        <begin position="476"/>
        <end position="486"/>
    </location>
</feature>
<evidence type="ECO:0000313" key="4">
    <source>
        <dbReference type="Proteomes" id="UP000198348"/>
    </source>
</evidence>
<feature type="transmembrane region" description="Helical" evidence="2">
    <location>
        <begin position="148"/>
        <end position="172"/>
    </location>
</feature>
<gene>
    <name evidence="3" type="ORF">SAMN06265360_10450</name>
</gene>
<keyword evidence="2" id="KW-0812">Transmembrane</keyword>
<keyword evidence="2" id="KW-0472">Membrane</keyword>
<sequence length="504" mass="49015">MLAGIAATAAQADASVPGVLRAAGPGWLAVYQVPVSIDGHELGVLPLAATAAIFALVAKVAHGAVGRLGATDPPYPLMVIAVISTAHGLAGGGLGLLVRPESVTVETGAAVVVPALLAGLAATVGAARRVDPRDHVRAHIDEAAVRGLRAGLLGIAGLVAAGMLVLLVSAALSVGTARDTFAEYAPGAGSGLGMLLLSAVYLPNAALSGLAFVTGPGFSIGPVSVSPFGLTGGALPGMPLLAAVPEQYAAWWPALLALPACAGVLVGWVLRRSDPQPVVRLRSVTVAGVCTAFGCLVLTSMAGGQLGDGGIGAMEIPAALVSLAAFGWIAVPAGVVSWLAGPRAVAAAGPSVPATAEAGVEDSEEDAAAGDDAAGDDDGADDTAEDGEGADDVEEVDGAGEPDGAEQPAAPADPAEEQGVGDEDCDGGHRDPEAPGEDAGEDRSHDPEQSAGEQGDTDAGGSVPAADGADTEDGAETAAGEDSGASVADVGERTADAAERTSGG</sequence>
<accession>A0A238VTW7</accession>
<feature type="transmembrane region" description="Helical" evidence="2">
    <location>
        <begin position="77"/>
        <end position="97"/>
    </location>
</feature>
<dbReference type="Pfam" id="PF19877">
    <property type="entry name" value="DUF6350"/>
    <property type="match status" value="1"/>
</dbReference>
<feature type="transmembrane region" description="Helical" evidence="2">
    <location>
        <begin position="46"/>
        <end position="65"/>
    </location>
</feature>
<feature type="region of interest" description="Disordered" evidence="1">
    <location>
        <begin position="355"/>
        <end position="504"/>
    </location>
</feature>
<evidence type="ECO:0000256" key="1">
    <source>
        <dbReference type="SAM" id="MobiDB-lite"/>
    </source>
</evidence>
<keyword evidence="4" id="KW-1185">Reference proteome</keyword>
<feature type="compositionally biased region" description="Acidic residues" evidence="1">
    <location>
        <begin position="359"/>
        <end position="404"/>
    </location>
</feature>
<keyword evidence="2" id="KW-1133">Transmembrane helix</keyword>